<dbReference type="InterPro" id="IPR007813">
    <property type="entry name" value="PilN"/>
</dbReference>
<dbReference type="EMBL" id="CP032509">
    <property type="protein sequence ID" value="AZN70996.1"/>
    <property type="molecule type" value="Genomic_DNA"/>
</dbReference>
<evidence type="ECO:0000256" key="1">
    <source>
        <dbReference type="SAM" id="Phobius"/>
    </source>
</evidence>
<dbReference type="Proteomes" id="UP000268192">
    <property type="component" value="Chromosome"/>
</dbReference>
<evidence type="ECO:0008006" key="4">
    <source>
        <dbReference type="Google" id="ProtNLM"/>
    </source>
</evidence>
<dbReference type="KEGG" id="abaw:D5400_06630"/>
<organism evidence="2 3">
    <name type="scientific">Georhizobium profundi</name>
    <dbReference type="NCBI Taxonomy" id="2341112"/>
    <lineage>
        <taxon>Bacteria</taxon>
        <taxon>Pseudomonadati</taxon>
        <taxon>Pseudomonadota</taxon>
        <taxon>Alphaproteobacteria</taxon>
        <taxon>Hyphomicrobiales</taxon>
        <taxon>Rhizobiaceae</taxon>
        <taxon>Georhizobium</taxon>
    </lineage>
</organism>
<sequence length="348" mass="37283">MRALLSPVHRIWALLVDETAALITPMHERRSRSRHVLTQTAGGFILQKRRGSKLVTVAEGSLATIGSALKRTAKQQPMDVDVRLGERMVMRRVVQLPPTPPEHIPAVVGLQIEKLSPWNSGSALHAFRIERDGAQAPGALMVRIAIMARKFWERIEKDLAAAGLRAATLGPISESLSEGPPLDLLADPQARHAKARRNASALLLLLLAGTLIGSTIAYLQVAAAERDLVAQAAQAAALRTELETQMADNAPAEGAQKLLQAKLADEPLVMLLNALSAALPDGTYLTAFEASGAEIRLSGYSDDAGALIPLLESDPNLDQVRFASSVFVDRETGSERFEVVAVRAGDAS</sequence>
<name>A0A3S9B234_9HYPH</name>
<dbReference type="Pfam" id="PF05137">
    <property type="entry name" value="PilN"/>
    <property type="match status" value="1"/>
</dbReference>
<keyword evidence="1" id="KW-0472">Membrane</keyword>
<dbReference type="AlphaFoldDB" id="A0A3S9B234"/>
<keyword evidence="3" id="KW-1185">Reference proteome</keyword>
<dbReference type="InterPro" id="IPR052534">
    <property type="entry name" value="Extracell_DNA_Util/SecSys_Comp"/>
</dbReference>
<dbReference type="PANTHER" id="PTHR40278:SF1">
    <property type="entry name" value="DNA UTILIZATION PROTEIN HOFN"/>
    <property type="match status" value="1"/>
</dbReference>
<keyword evidence="1" id="KW-0812">Transmembrane</keyword>
<evidence type="ECO:0000313" key="3">
    <source>
        <dbReference type="Proteomes" id="UP000268192"/>
    </source>
</evidence>
<accession>A0A3S9B234</accession>
<dbReference type="OrthoDB" id="8196557at2"/>
<evidence type="ECO:0000313" key="2">
    <source>
        <dbReference type="EMBL" id="AZN70996.1"/>
    </source>
</evidence>
<gene>
    <name evidence="2" type="ORF">D5400_06630</name>
</gene>
<dbReference type="PANTHER" id="PTHR40278">
    <property type="entry name" value="DNA UTILIZATION PROTEIN HOFN"/>
    <property type="match status" value="1"/>
</dbReference>
<feature type="transmembrane region" description="Helical" evidence="1">
    <location>
        <begin position="201"/>
        <end position="221"/>
    </location>
</feature>
<protein>
    <recommendedName>
        <fullName evidence="4">PilN domain-containing protein</fullName>
    </recommendedName>
</protein>
<reference evidence="2 3" key="1">
    <citation type="submission" date="2018-09" db="EMBL/GenBank/DDBJ databases">
        <title>Marinorhizobium profundi gen. nov., sp. nov., isolated from a deep-sea sediment sample from the New Britain Trench and proposal of Marinorhizobiaceae fam. nov. in the order Rhizobiales of the class Alphaproteobacteria.</title>
        <authorList>
            <person name="Cao J."/>
        </authorList>
    </citation>
    <scope>NUCLEOTIDE SEQUENCE [LARGE SCALE GENOMIC DNA]</scope>
    <source>
        <strain evidence="2 3">WS11</strain>
    </source>
</reference>
<dbReference type="RefSeq" id="WP_126008814.1">
    <property type="nucleotide sequence ID" value="NZ_CP032509.1"/>
</dbReference>
<proteinExistence type="predicted"/>
<keyword evidence="1" id="KW-1133">Transmembrane helix</keyword>